<evidence type="ECO:0000313" key="3">
    <source>
        <dbReference type="Proteomes" id="UP000821853"/>
    </source>
</evidence>
<dbReference type="InterPro" id="IPR010530">
    <property type="entry name" value="B12D"/>
</dbReference>
<reference evidence="2 3" key="1">
    <citation type="journal article" date="2020" name="Cell">
        <title>Large-Scale Comparative Analyses of Tick Genomes Elucidate Their Genetic Diversity and Vector Capacities.</title>
        <authorList>
            <consortium name="Tick Genome and Microbiome Consortium (TIGMIC)"/>
            <person name="Jia N."/>
            <person name="Wang J."/>
            <person name="Shi W."/>
            <person name="Du L."/>
            <person name="Sun Y."/>
            <person name="Zhan W."/>
            <person name="Jiang J.F."/>
            <person name="Wang Q."/>
            <person name="Zhang B."/>
            <person name="Ji P."/>
            <person name="Bell-Sakyi L."/>
            <person name="Cui X.M."/>
            <person name="Yuan T.T."/>
            <person name="Jiang B.G."/>
            <person name="Yang W.F."/>
            <person name="Lam T.T."/>
            <person name="Chang Q.C."/>
            <person name="Ding S.J."/>
            <person name="Wang X.J."/>
            <person name="Zhu J.G."/>
            <person name="Ruan X.D."/>
            <person name="Zhao L."/>
            <person name="Wei J.T."/>
            <person name="Ye R.Z."/>
            <person name="Que T.C."/>
            <person name="Du C.H."/>
            <person name="Zhou Y.H."/>
            <person name="Cheng J.X."/>
            <person name="Dai P.F."/>
            <person name="Guo W.B."/>
            <person name="Han X.H."/>
            <person name="Huang E.J."/>
            <person name="Li L.F."/>
            <person name="Wei W."/>
            <person name="Gao Y.C."/>
            <person name="Liu J.Z."/>
            <person name="Shao H.Z."/>
            <person name="Wang X."/>
            <person name="Wang C.C."/>
            <person name="Yang T.C."/>
            <person name="Huo Q.B."/>
            <person name="Li W."/>
            <person name="Chen H.Y."/>
            <person name="Chen S.E."/>
            <person name="Zhou L.G."/>
            <person name="Ni X.B."/>
            <person name="Tian J.H."/>
            <person name="Sheng Y."/>
            <person name="Liu T."/>
            <person name="Pan Y.S."/>
            <person name="Xia L.Y."/>
            <person name="Li J."/>
            <person name="Zhao F."/>
            <person name="Cao W.C."/>
        </authorList>
    </citation>
    <scope>NUCLEOTIDE SEQUENCE [LARGE SCALE GENOMIC DNA]</scope>
    <source>
        <strain evidence="2">HaeL-2018</strain>
    </source>
</reference>
<evidence type="ECO:0000256" key="1">
    <source>
        <dbReference type="SAM" id="Phobius"/>
    </source>
</evidence>
<evidence type="ECO:0000313" key="2">
    <source>
        <dbReference type="EMBL" id="KAH9367733.1"/>
    </source>
</evidence>
<organism evidence="2 3">
    <name type="scientific">Haemaphysalis longicornis</name>
    <name type="common">Bush tick</name>
    <dbReference type="NCBI Taxonomy" id="44386"/>
    <lineage>
        <taxon>Eukaryota</taxon>
        <taxon>Metazoa</taxon>
        <taxon>Ecdysozoa</taxon>
        <taxon>Arthropoda</taxon>
        <taxon>Chelicerata</taxon>
        <taxon>Arachnida</taxon>
        <taxon>Acari</taxon>
        <taxon>Parasitiformes</taxon>
        <taxon>Ixodida</taxon>
        <taxon>Ixodoidea</taxon>
        <taxon>Ixodidae</taxon>
        <taxon>Haemaphysalinae</taxon>
        <taxon>Haemaphysalis</taxon>
    </lineage>
</organism>
<dbReference type="PANTHER" id="PTHR14256:SF1">
    <property type="entry name" value="GEO09626P1"/>
    <property type="match status" value="1"/>
</dbReference>
<protein>
    <submittedName>
        <fullName evidence="2">Uncharacterized protein</fullName>
    </submittedName>
</protein>
<accession>A0A9J6FXB3</accession>
<dbReference type="AlphaFoldDB" id="A0A9J6FXB3"/>
<dbReference type="Pfam" id="PF06522">
    <property type="entry name" value="B12D"/>
    <property type="match status" value="1"/>
</dbReference>
<dbReference type="PANTHER" id="PTHR14256">
    <property type="entry name" value="NADH-UBIQUINONE OXIDOREDUCTASE MLRQ SUBUNIT"/>
    <property type="match status" value="1"/>
</dbReference>
<proteinExistence type="predicted"/>
<gene>
    <name evidence="2" type="ORF">HPB48_000115</name>
</gene>
<dbReference type="OrthoDB" id="5511684at2759"/>
<name>A0A9J6FXB3_HAELO</name>
<dbReference type="OMA" id="CIGCAWF"/>
<comment type="caution">
    <text evidence="2">The sequence shown here is derived from an EMBL/GenBank/DDBJ whole genome shotgun (WGS) entry which is preliminary data.</text>
</comment>
<keyword evidence="1" id="KW-0472">Membrane</keyword>
<keyword evidence="1" id="KW-1133">Transmembrane helix</keyword>
<sequence length="106" mass="12332">MLRNAVEVKSLLTCVLREDGLLFRCYDRPHRQQVLFPSQLIPLVVIVGVGMAGAVFYTARLALRNPEVSWNKKTNPEPWQEFKGKQYKFWSSKDYSSLPKSERPEF</sequence>
<dbReference type="VEuPathDB" id="VectorBase:HLOH_063914"/>
<feature type="transmembrane region" description="Helical" evidence="1">
    <location>
        <begin position="40"/>
        <end position="63"/>
    </location>
</feature>
<keyword evidence="3" id="KW-1185">Reference proteome</keyword>
<dbReference type="Proteomes" id="UP000821853">
    <property type="component" value="Chromosome 2"/>
</dbReference>
<keyword evidence="1" id="KW-0812">Transmembrane</keyword>
<dbReference type="EMBL" id="JABSTR010000004">
    <property type="protein sequence ID" value="KAH9367733.1"/>
    <property type="molecule type" value="Genomic_DNA"/>
</dbReference>